<keyword evidence="13" id="KW-1185">Reference proteome</keyword>
<feature type="transmembrane region" description="Helical" evidence="10">
    <location>
        <begin position="352"/>
        <end position="374"/>
    </location>
</feature>
<evidence type="ECO:0000313" key="13">
    <source>
        <dbReference type="Proteomes" id="UP000291144"/>
    </source>
</evidence>
<keyword evidence="6 10" id="KW-1133">Transmembrane helix</keyword>
<dbReference type="AlphaFoldDB" id="A0A4V2MBJ5"/>
<feature type="transmembrane region" description="Helical" evidence="10">
    <location>
        <begin position="444"/>
        <end position="463"/>
    </location>
</feature>
<dbReference type="PANTHER" id="PTHR32507">
    <property type="entry name" value="NA(+)/H(+) ANTIPORTER 1"/>
    <property type="match status" value="1"/>
</dbReference>
<protein>
    <submittedName>
        <fullName evidence="12">Sodium:proton antiporter</fullName>
    </submittedName>
</protein>
<dbReference type="GO" id="GO:1902600">
    <property type="term" value="P:proton transmembrane transport"/>
    <property type="evidence" value="ECO:0007669"/>
    <property type="project" value="InterPro"/>
</dbReference>
<evidence type="ECO:0000256" key="3">
    <source>
        <dbReference type="ARBA" id="ARBA00022449"/>
    </source>
</evidence>
<keyword evidence="7" id="KW-0406">Ion transport</keyword>
<keyword evidence="4" id="KW-1003">Cell membrane</keyword>
<dbReference type="Gene3D" id="1.20.1530.20">
    <property type="match status" value="1"/>
</dbReference>
<sequence>MGGLSADRGRGSVACRNRYPDGSRAHPGYADQSRRDVPGAAARSSPPARFSSLRTARGVPIRTPLDGGGAVTEGTFAALALLVLGWAVVSDLLARLNITGPLVFAVAGYALGNPDWGPLSVDVEAPSVHLLAELTLALLLFADAARVNVSRLKEDIRLPGRLLALGLPLSVILGALLAAWFFDDFTWALAGFVGATLAPTDAALSAQVINDRLIPVRLRRALNVESGLNDGIVTPVVTFTLAIAAGQLGIESHDGAADHGGGALLELAVGLIAGLAVGTVGAWLLTVGSRRHWMTTGARRLGTLAAALSSFALAVTFDGNGFIAAFVAGIAFRATLDEQTIDADTAVELPELLGEVLAFAVWFAFGAALVPIALHNFDLTLLAYAVLSLTVVRIVPVALSLLGAGLDRRTVGFVGWFGPRGLASVVFALLAVEQLGEVPVVERVVAVVALTVFLSVVLHGVTAGPLGRRYVHLEQADEDQRGGPRSRRTTRGLRSPDALRSDQP</sequence>
<feature type="transmembrane region" description="Helical" evidence="10">
    <location>
        <begin position="96"/>
        <end position="112"/>
    </location>
</feature>
<evidence type="ECO:0000313" key="12">
    <source>
        <dbReference type="EMBL" id="TCC63362.1"/>
    </source>
</evidence>
<keyword evidence="2" id="KW-0813">Transport</keyword>
<feature type="transmembrane region" description="Helical" evidence="10">
    <location>
        <begin position="124"/>
        <end position="142"/>
    </location>
</feature>
<feature type="compositionally biased region" description="Low complexity" evidence="9">
    <location>
        <begin position="40"/>
        <end position="52"/>
    </location>
</feature>
<dbReference type="EMBL" id="SJKB01000003">
    <property type="protein sequence ID" value="TCC63362.1"/>
    <property type="molecule type" value="Genomic_DNA"/>
</dbReference>
<keyword evidence="8 10" id="KW-0472">Membrane</keyword>
<evidence type="ECO:0000256" key="4">
    <source>
        <dbReference type="ARBA" id="ARBA00022475"/>
    </source>
</evidence>
<evidence type="ECO:0000256" key="1">
    <source>
        <dbReference type="ARBA" id="ARBA00004651"/>
    </source>
</evidence>
<feature type="transmembrane region" description="Helical" evidence="10">
    <location>
        <begin position="231"/>
        <end position="250"/>
    </location>
</feature>
<dbReference type="GO" id="GO:0015297">
    <property type="term" value="F:antiporter activity"/>
    <property type="evidence" value="ECO:0007669"/>
    <property type="project" value="UniProtKB-KW"/>
</dbReference>
<dbReference type="OrthoDB" id="4174405at2"/>
<dbReference type="InterPro" id="IPR006153">
    <property type="entry name" value="Cation/H_exchanger_TM"/>
</dbReference>
<dbReference type="GO" id="GO:0005886">
    <property type="term" value="C:plasma membrane"/>
    <property type="evidence" value="ECO:0007669"/>
    <property type="project" value="UniProtKB-SubCell"/>
</dbReference>
<proteinExistence type="predicted"/>
<feature type="transmembrane region" description="Helical" evidence="10">
    <location>
        <begin position="188"/>
        <end position="210"/>
    </location>
</feature>
<feature type="transmembrane region" description="Helical" evidence="10">
    <location>
        <begin position="262"/>
        <end position="285"/>
    </location>
</feature>
<evidence type="ECO:0000256" key="7">
    <source>
        <dbReference type="ARBA" id="ARBA00023065"/>
    </source>
</evidence>
<keyword evidence="5 10" id="KW-0812">Transmembrane</keyword>
<feature type="transmembrane region" description="Helical" evidence="10">
    <location>
        <begin position="381"/>
        <end position="401"/>
    </location>
</feature>
<dbReference type="Pfam" id="PF00999">
    <property type="entry name" value="Na_H_Exchanger"/>
    <property type="match status" value="1"/>
</dbReference>
<reference evidence="12 13" key="1">
    <citation type="submission" date="2019-02" db="EMBL/GenBank/DDBJ databases">
        <title>Kribbella capetownensis sp. nov. and Kribbella speibonae sp. nov., isolated from soil.</title>
        <authorList>
            <person name="Curtis S.M."/>
            <person name="Norton I."/>
            <person name="Everest G.J."/>
            <person name="Meyers P.R."/>
        </authorList>
    </citation>
    <scope>NUCLEOTIDE SEQUENCE [LARGE SCALE GENOMIC DNA]</scope>
    <source>
        <strain evidence="12 13">NRRL B-24813</strain>
    </source>
</reference>
<feature type="region of interest" description="Disordered" evidence="9">
    <location>
        <begin position="1"/>
        <end position="53"/>
    </location>
</feature>
<keyword evidence="3" id="KW-0050">Antiport</keyword>
<feature type="domain" description="Cation/H+ exchanger transmembrane" evidence="11">
    <location>
        <begin position="87"/>
        <end position="466"/>
    </location>
</feature>
<gene>
    <name evidence="12" type="ORF">E0H73_13015</name>
</gene>
<feature type="transmembrane region" description="Helical" evidence="10">
    <location>
        <begin position="162"/>
        <end position="182"/>
    </location>
</feature>
<comment type="subcellular location">
    <subcellularLocation>
        <location evidence="1">Cell membrane</location>
        <topology evidence="1">Multi-pass membrane protein</topology>
    </subcellularLocation>
</comment>
<feature type="transmembrane region" description="Helical" evidence="10">
    <location>
        <begin position="413"/>
        <end position="432"/>
    </location>
</feature>
<feature type="transmembrane region" description="Helical" evidence="10">
    <location>
        <begin position="306"/>
        <end position="332"/>
    </location>
</feature>
<feature type="region of interest" description="Disordered" evidence="9">
    <location>
        <begin position="476"/>
        <end position="504"/>
    </location>
</feature>
<dbReference type="Proteomes" id="UP000291144">
    <property type="component" value="Unassembled WGS sequence"/>
</dbReference>
<evidence type="ECO:0000256" key="9">
    <source>
        <dbReference type="SAM" id="MobiDB-lite"/>
    </source>
</evidence>
<feature type="transmembrane region" description="Helical" evidence="10">
    <location>
        <begin position="70"/>
        <end position="89"/>
    </location>
</feature>
<evidence type="ECO:0000256" key="8">
    <source>
        <dbReference type="ARBA" id="ARBA00023136"/>
    </source>
</evidence>
<organism evidence="12 13">
    <name type="scientific">Kribbella pittospori</name>
    <dbReference type="NCBI Taxonomy" id="722689"/>
    <lineage>
        <taxon>Bacteria</taxon>
        <taxon>Bacillati</taxon>
        <taxon>Actinomycetota</taxon>
        <taxon>Actinomycetes</taxon>
        <taxon>Propionibacteriales</taxon>
        <taxon>Kribbellaceae</taxon>
        <taxon>Kribbella</taxon>
    </lineage>
</organism>
<evidence type="ECO:0000259" key="11">
    <source>
        <dbReference type="Pfam" id="PF00999"/>
    </source>
</evidence>
<name>A0A4V2MBJ5_9ACTN</name>
<evidence type="ECO:0000256" key="10">
    <source>
        <dbReference type="SAM" id="Phobius"/>
    </source>
</evidence>
<evidence type="ECO:0000256" key="2">
    <source>
        <dbReference type="ARBA" id="ARBA00022448"/>
    </source>
</evidence>
<dbReference type="InterPro" id="IPR038770">
    <property type="entry name" value="Na+/solute_symporter_sf"/>
</dbReference>
<dbReference type="PANTHER" id="PTHR32507:SF8">
    <property type="entry name" value="CNH1P"/>
    <property type="match status" value="1"/>
</dbReference>
<accession>A0A4V2MBJ5</accession>
<evidence type="ECO:0000256" key="5">
    <source>
        <dbReference type="ARBA" id="ARBA00022692"/>
    </source>
</evidence>
<comment type="caution">
    <text evidence="12">The sequence shown here is derived from an EMBL/GenBank/DDBJ whole genome shotgun (WGS) entry which is preliminary data.</text>
</comment>
<evidence type="ECO:0000256" key="6">
    <source>
        <dbReference type="ARBA" id="ARBA00022989"/>
    </source>
</evidence>